<dbReference type="GO" id="GO:0005886">
    <property type="term" value="C:plasma membrane"/>
    <property type="evidence" value="ECO:0007669"/>
    <property type="project" value="UniProtKB-SubCell"/>
</dbReference>
<accession>W9YLF4</accession>
<comment type="subcellular location">
    <subcellularLocation>
        <location evidence="1">Cell membrane</location>
        <topology evidence="1">Multi-pass membrane protein</topology>
    </subcellularLocation>
</comment>
<dbReference type="GeneID" id="19167278"/>
<comment type="caution">
    <text evidence="9">The sequence shown here is derived from an EMBL/GenBank/DDBJ whole genome shotgun (WGS) entry which is preliminary data.</text>
</comment>
<feature type="domain" description="Major facilitator superfamily (MFS) profile" evidence="8">
    <location>
        <begin position="90"/>
        <end position="525"/>
    </location>
</feature>
<evidence type="ECO:0000256" key="5">
    <source>
        <dbReference type="ARBA" id="ARBA00023136"/>
    </source>
</evidence>
<dbReference type="GO" id="GO:0022857">
    <property type="term" value="F:transmembrane transporter activity"/>
    <property type="evidence" value="ECO:0007669"/>
    <property type="project" value="InterPro"/>
</dbReference>
<proteinExistence type="inferred from homology"/>
<dbReference type="eggNOG" id="KOG0255">
    <property type="taxonomic scope" value="Eukaryota"/>
</dbReference>
<dbReference type="InterPro" id="IPR020846">
    <property type="entry name" value="MFS_dom"/>
</dbReference>
<protein>
    <recommendedName>
        <fullName evidence="8">Major facilitator superfamily (MFS) profile domain-containing protein</fullName>
    </recommendedName>
</protein>
<comment type="similarity">
    <text evidence="2">Belongs to the major facilitator superfamily.</text>
</comment>
<feature type="transmembrane region" description="Helical" evidence="7">
    <location>
        <begin position="321"/>
        <end position="341"/>
    </location>
</feature>
<evidence type="ECO:0000259" key="8">
    <source>
        <dbReference type="PROSITE" id="PS50850"/>
    </source>
</evidence>
<feature type="compositionally biased region" description="Polar residues" evidence="6">
    <location>
        <begin position="31"/>
        <end position="44"/>
    </location>
</feature>
<feature type="transmembrane region" description="Helical" evidence="7">
    <location>
        <begin position="433"/>
        <end position="455"/>
    </location>
</feature>
<feature type="transmembrane region" description="Helical" evidence="7">
    <location>
        <begin position="496"/>
        <end position="519"/>
    </location>
</feature>
<dbReference type="InterPro" id="IPR011701">
    <property type="entry name" value="MFS"/>
</dbReference>
<reference evidence="9 10" key="1">
    <citation type="submission" date="2013-03" db="EMBL/GenBank/DDBJ databases">
        <title>The Genome Sequence of Capronia epimyces CBS 606.96.</title>
        <authorList>
            <consortium name="The Broad Institute Genomics Platform"/>
            <person name="Cuomo C."/>
            <person name="de Hoog S."/>
            <person name="Gorbushina A."/>
            <person name="Walker B."/>
            <person name="Young S.K."/>
            <person name="Zeng Q."/>
            <person name="Gargeya S."/>
            <person name="Fitzgerald M."/>
            <person name="Haas B."/>
            <person name="Abouelleil A."/>
            <person name="Allen A.W."/>
            <person name="Alvarado L."/>
            <person name="Arachchi H.M."/>
            <person name="Berlin A.M."/>
            <person name="Chapman S.B."/>
            <person name="Gainer-Dewar J."/>
            <person name="Goldberg J."/>
            <person name="Griggs A."/>
            <person name="Gujja S."/>
            <person name="Hansen M."/>
            <person name="Howarth C."/>
            <person name="Imamovic A."/>
            <person name="Ireland A."/>
            <person name="Larimer J."/>
            <person name="McCowan C."/>
            <person name="Murphy C."/>
            <person name="Pearson M."/>
            <person name="Poon T.W."/>
            <person name="Priest M."/>
            <person name="Roberts A."/>
            <person name="Saif S."/>
            <person name="Shea T."/>
            <person name="Sisk P."/>
            <person name="Sykes S."/>
            <person name="Wortman J."/>
            <person name="Nusbaum C."/>
            <person name="Birren B."/>
        </authorList>
    </citation>
    <scope>NUCLEOTIDE SEQUENCE [LARGE SCALE GENOMIC DNA]</scope>
    <source>
        <strain evidence="9 10">CBS 606.96</strain>
    </source>
</reference>
<dbReference type="HOGENOM" id="CLU_008455_11_2_1"/>
<dbReference type="STRING" id="1182542.W9YLF4"/>
<feature type="transmembrane region" description="Helical" evidence="7">
    <location>
        <begin position="183"/>
        <end position="205"/>
    </location>
</feature>
<evidence type="ECO:0000256" key="1">
    <source>
        <dbReference type="ARBA" id="ARBA00004651"/>
    </source>
</evidence>
<keyword evidence="5 7" id="KW-0472">Membrane</keyword>
<dbReference type="RefSeq" id="XP_007731478.1">
    <property type="nucleotide sequence ID" value="XM_007733288.1"/>
</dbReference>
<organism evidence="9 10">
    <name type="scientific">Capronia epimyces CBS 606.96</name>
    <dbReference type="NCBI Taxonomy" id="1182542"/>
    <lineage>
        <taxon>Eukaryota</taxon>
        <taxon>Fungi</taxon>
        <taxon>Dikarya</taxon>
        <taxon>Ascomycota</taxon>
        <taxon>Pezizomycotina</taxon>
        <taxon>Eurotiomycetes</taxon>
        <taxon>Chaetothyriomycetidae</taxon>
        <taxon>Chaetothyriales</taxon>
        <taxon>Herpotrichiellaceae</taxon>
        <taxon>Capronia</taxon>
    </lineage>
</organism>
<dbReference type="Gene3D" id="1.20.1250.20">
    <property type="entry name" value="MFS general substrate transporter like domains"/>
    <property type="match status" value="1"/>
</dbReference>
<evidence type="ECO:0000313" key="9">
    <source>
        <dbReference type="EMBL" id="EXJ90081.1"/>
    </source>
</evidence>
<dbReference type="SUPFAM" id="SSF103473">
    <property type="entry name" value="MFS general substrate transporter"/>
    <property type="match status" value="1"/>
</dbReference>
<gene>
    <name evidence="9" type="ORF">A1O3_03150</name>
</gene>
<dbReference type="PANTHER" id="PTHR23502">
    <property type="entry name" value="MAJOR FACILITATOR SUPERFAMILY"/>
    <property type="match status" value="1"/>
</dbReference>
<sequence>MGSASSHGAQKSVKGASTQVHQSLPEHEFPSVSTTQCNSPSGHSLSDKLSTYSLAPDAVPVGTIDPKKIISFTSTDPENPCNLSQKKKRYIFVAGILTVINSTLGSSIPSGAISFIAEHFHVTDQIQLPLPISCFLAGYVIGPSLCAPLSENNGRKPVLLAFFLLAMFFSMACALAPSWPALLFFRLVCGVGLSAPIAVVGGIYADIYNDARERGVAMAWFTVATSLGPVISPIISGFISENTTWRWVFGVETLFAAATVPLILIMPETYAPTLLSRKAKKLRKETGDPEIIAKTDLQKKTLRYVLTVVMTRPYRMLFNEVIVMSVCAYCALAYGIFYLYFEAYPIIFQGPDSVYKWSWGLSGLAFLPIGIGVVLAAPVFLLWDSYLAKAQKRNAKWAFQEEYRRLPLAVIGGPLYVVSLLWIGWSAKPGMHWMAPVASGVTFGLGFVLIFMSLLNYLSDSYMTFAASAQGISSQCRSVCGALLPLASHRMFSSLGIPWACSLLAFLSLGMCPIPIAFIKYGDQIRDNSSFCKQLKELQRREAADEENGKQDVVMVRDGKGGDKIGQTDGGRIQERISEKV</sequence>
<feature type="compositionally biased region" description="Polar residues" evidence="6">
    <location>
        <begin position="1"/>
        <end position="22"/>
    </location>
</feature>
<feature type="region of interest" description="Disordered" evidence="6">
    <location>
        <begin position="1"/>
        <end position="44"/>
    </location>
</feature>
<dbReference type="Proteomes" id="UP000019478">
    <property type="component" value="Unassembled WGS sequence"/>
</dbReference>
<dbReference type="OrthoDB" id="5141738at2759"/>
<feature type="compositionally biased region" description="Basic and acidic residues" evidence="6">
    <location>
        <begin position="572"/>
        <end position="581"/>
    </location>
</feature>
<evidence type="ECO:0000256" key="2">
    <source>
        <dbReference type="ARBA" id="ARBA00008335"/>
    </source>
</evidence>
<dbReference type="PANTHER" id="PTHR23502:SF74">
    <property type="entry name" value="MAJOR FACILITATOR SUPERFAMILY (MFS) PROFILE DOMAIN-CONTAINING PROTEIN"/>
    <property type="match status" value="1"/>
</dbReference>
<dbReference type="AlphaFoldDB" id="W9YLF4"/>
<dbReference type="Pfam" id="PF07690">
    <property type="entry name" value="MFS_1"/>
    <property type="match status" value="1"/>
</dbReference>
<feature type="transmembrane region" description="Helical" evidence="7">
    <location>
        <begin position="90"/>
        <end position="116"/>
    </location>
</feature>
<feature type="region of interest" description="Disordered" evidence="6">
    <location>
        <begin position="543"/>
        <end position="581"/>
    </location>
</feature>
<keyword evidence="10" id="KW-1185">Reference proteome</keyword>
<feature type="transmembrane region" description="Helical" evidence="7">
    <location>
        <begin position="361"/>
        <end position="383"/>
    </location>
</feature>
<feature type="transmembrane region" description="Helical" evidence="7">
    <location>
        <begin position="406"/>
        <end position="427"/>
    </location>
</feature>
<evidence type="ECO:0000256" key="4">
    <source>
        <dbReference type="ARBA" id="ARBA00022989"/>
    </source>
</evidence>
<feature type="transmembrane region" description="Helical" evidence="7">
    <location>
        <begin position="128"/>
        <end position="146"/>
    </location>
</feature>
<keyword evidence="3 7" id="KW-0812">Transmembrane</keyword>
<evidence type="ECO:0000256" key="7">
    <source>
        <dbReference type="SAM" id="Phobius"/>
    </source>
</evidence>
<dbReference type="FunFam" id="1.20.1250.20:FF:000082">
    <property type="entry name" value="MFS multidrug transporter, putative"/>
    <property type="match status" value="1"/>
</dbReference>
<feature type="transmembrane region" description="Helical" evidence="7">
    <location>
        <begin position="158"/>
        <end position="177"/>
    </location>
</feature>
<dbReference type="EMBL" id="AMGY01000002">
    <property type="protein sequence ID" value="EXJ90081.1"/>
    <property type="molecule type" value="Genomic_DNA"/>
</dbReference>
<dbReference type="PROSITE" id="PS50850">
    <property type="entry name" value="MFS"/>
    <property type="match status" value="1"/>
</dbReference>
<keyword evidence="4 7" id="KW-1133">Transmembrane helix</keyword>
<feature type="transmembrane region" description="Helical" evidence="7">
    <location>
        <begin position="217"/>
        <end position="239"/>
    </location>
</feature>
<feature type="compositionally biased region" description="Basic and acidic residues" evidence="6">
    <location>
        <begin position="543"/>
        <end position="563"/>
    </location>
</feature>
<dbReference type="CDD" id="cd17323">
    <property type="entry name" value="MFS_Tpo1_MDR_like"/>
    <property type="match status" value="1"/>
</dbReference>
<dbReference type="InterPro" id="IPR036259">
    <property type="entry name" value="MFS_trans_sf"/>
</dbReference>
<feature type="transmembrane region" description="Helical" evidence="7">
    <location>
        <begin position="245"/>
        <end position="267"/>
    </location>
</feature>
<evidence type="ECO:0000313" key="10">
    <source>
        <dbReference type="Proteomes" id="UP000019478"/>
    </source>
</evidence>
<evidence type="ECO:0000256" key="3">
    <source>
        <dbReference type="ARBA" id="ARBA00022692"/>
    </source>
</evidence>
<name>W9YLF4_9EURO</name>
<evidence type="ECO:0000256" key="6">
    <source>
        <dbReference type="SAM" id="MobiDB-lite"/>
    </source>
</evidence>